<reference evidence="1" key="2">
    <citation type="submission" date="2015-03" db="UniProtKB">
        <authorList>
            <consortium name="EnsemblPlants"/>
        </authorList>
    </citation>
    <scope>IDENTIFICATION</scope>
</reference>
<keyword evidence="2" id="KW-1185">Reference proteome</keyword>
<proteinExistence type="predicted"/>
<organism evidence="1 2">
    <name type="scientific">Brassica oleracea var. oleracea</name>
    <dbReference type="NCBI Taxonomy" id="109376"/>
    <lineage>
        <taxon>Eukaryota</taxon>
        <taxon>Viridiplantae</taxon>
        <taxon>Streptophyta</taxon>
        <taxon>Embryophyta</taxon>
        <taxon>Tracheophyta</taxon>
        <taxon>Spermatophyta</taxon>
        <taxon>Magnoliopsida</taxon>
        <taxon>eudicotyledons</taxon>
        <taxon>Gunneridae</taxon>
        <taxon>Pentapetalae</taxon>
        <taxon>rosids</taxon>
        <taxon>malvids</taxon>
        <taxon>Brassicales</taxon>
        <taxon>Brassicaceae</taxon>
        <taxon>Brassiceae</taxon>
        <taxon>Brassica</taxon>
    </lineage>
</organism>
<evidence type="ECO:0000313" key="2">
    <source>
        <dbReference type="Proteomes" id="UP000032141"/>
    </source>
</evidence>
<dbReference type="AlphaFoldDB" id="A0A0D3CMH8"/>
<dbReference type="HOGENOM" id="CLU_2545787_0_0_1"/>
<dbReference type="EnsemblPlants" id="Bo5g145100.1">
    <property type="protein sequence ID" value="Bo5g145100.1"/>
    <property type="gene ID" value="Bo5g145100"/>
</dbReference>
<sequence length="83" mass="10133">MMVEISSLLSYVETIFSRRWLISRKEPRNGMTYRLWRPKLRERWLRCLIEVTLVITDSRLMMVSRVSKFMSLRILLSRRINLT</sequence>
<dbReference type="Gramene" id="Bo5g145100.1">
    <property type="protein sequence ID" value="Bo5g145100.1"/>
    <property type="gene ID" value="Bo5g145100"/>
</dbReference>
<evidence type="ECO:0000313" key="1">
    <source>
        <dbReference type="EnsemblPlants" id="Bo5g145100.1"/>
    </source>
</evidence>
<name>A0A0D3CMH8_BRAOL</name>
<dbReference type="Proteomes" id="UP000032141">
    <property type="component" value="Chromosome C5"/>
</dbReference>
<accession>A0A0D3CMH8</accession>
<protein>
    <submittedName>
        <fullName evidence="1">Uncharacterized protein</fullName>
    </submittedName>
</protein>
<reference evidence="1 2" key="1">
    <citation type="journal article" date="2014" name="Genome Biol.">
        <title>Transcriptome and methylome profiling reveals relics of genome dominance in the mesopolyploid Brassica oleracea.</title>
        <authorList>
            <person name="Parkin I.A."/>
            <person name="Koh C."/>
            <person name="Tang H."/>
            <person name="Robinson S.J."/>
            <person name="Kagale S."/>
            <person name="Clarke W.E."/>
            <person name="Town C.D."/>
            <person name="Nixon J."/>
            <person name="Krishnakumar V."/>
            <person name="Bidwell S.L."/>
            <person name="Denoeud F."/>
            <person name="Belcram H."/>
            <person name="Links M.G."/>
            <person name="Just J."/>
            <person name="Clarke C."/>
            <person name="Bender T."/>
            <person name="Huebert T."/>
            <person name="Mason A.S."/>
            <person name="Pires J.C."/>
            <person name="Barker G."/>
            <person name="Moore J."/>
            <person name="Walley P.G."/>
            <person name="Manoli S."/>
            <person name="Batley J."/>
            <person name="Edwards D."/>
            <person name="Nelson M.N."/>
            <person name="Wang X."/>
            <person name="Paterson A.H."/>
            <person name="King G."/>
            <person name="Bancroft I."/>
            <person name="Chalhoub B."/>
            <person name="Sharpe A.G."/>
        </authorList>
    </citation>
    <scope>NUCLEOTIDE SEQUENCE</scope>
    <source>
        <strain evidence="1 2">cv. TO1000</strain>
    </source>
</reference>